<organism evidence="2 3">
    <name type="scientific">Elysia crispata</name>
    <name type="common">lettuce slug</name>
    <dbReference type="NCBI Taxonomy" id="231223"/>
    <lineage>
        <taxon>Eukaryota</taxon>
        <taxon>Metazoa</taxon>
        <taxon>Spiralia</taxon>
        <taxon>Lophotrochozoa</taxon>
        <taxon>Mollusca</taxon>
        <taxon>Gastropoda</taxon>
        <taxon>Heterobranchia</taxon>
        <taxon>Euthyneura</taxon>
        <taxon>Panpulmonata</taxon>
        <taxon>Sacoglossa</taxon>
        <taxon>Placobranchoidea</taxon>
        <taxon>Plakobranchidae</taxon>
        <taxon>Elysia</taxon>
    </lineage>
</organism>
<keyword evidence="3" id="KW-1185">Reference proteome</keyword>
<accession>A0AAE1B8J3</accession>
<proteinExistence type="predicted"/>
<dbReference type="Proteomes" id="UP001283361">
    <property type="component" value="Unassembled WGS sequence"/>
</dbReference>
<evidence type="ECO:0000256" key="1">
    <source>
        <dbReference type="SAM" id="MobiDB-lite"/>
    </source>
</evidence>
<dbReference type="EMBL" id="JAWDGP010000286">
    <property type="protein sequence ID" value="KAK3801683.1"/>
    <property type="molecule type" value="Genomic_DNA"/>
</dbReference>
<name>A0AAE1B8J3_9GAST</name>
<comment type="caution">
    <text evidence="2">The sequence shown here is derived from an EMBL/GenBank/DDBJ whole genome shotgun (WGS) entry which is preliminary data.</text>
</comment>
<gene>
    <name evidence="2" type="ORF">RRG08_033869</name>
</gene>
<sequence>MTIQHYSTDGPLSPSHDSYPAPACSLRTLLSPEFPSESSIRRHRRINQDMKQQHNSTQTVADSRCPVFRMLNSRKPF</sequence>
<feature type="region of interest" description="Disordered" evidence="1">
    <location>
        <begin position="45"/>
        <end position="65"/>
    </location>
</feature>
<dbReference type="AlphaFoldDB" id="A0AAE1B8J3"/>
<reference evidence="2" key="1">
    <citation type="journal article" date="2023" name="G3 (Bethesda)">
        <title>A reference genome for the long-term kleptoplast-retaining sea slug Elysia crispata morphotype clarki.</title>
        <authorList>
            <person name="Eastman K.E."/>
            <person name="Pendleton A.L."/>
            <person name="Shaikh M.A."/>
            <person name="Suttiyut T."/>
            <person name="Ogas R."/>
            <person name="Tomko P."/>
            <person name="Gavelis G."/>
            <person name="Widhalm J.R."/>
            <person name="Wisecaver J.H."/>
        </authorList>
    </citation>
    <scope>NUCLEOTIDE SEQUENCE</scope>
    <source>
        <strain evidence="2">ECLA1</strain>
    </source>
</reference>
<evidence type="ECO:0000313" key="3">
    <source>
        <dbReference type="Proteomes" id="UP001283361"/>
    </source>
</evidence>
<evidence type="ECO:0000313" key="2">
    <source>
        <dbReference type="EMBL" id="KAK3801683.1"/>
    </source>
</evidence>
<protein>
    <submittedName>
        <fullName evidence="2">Uncharacterized protein</fullName>
    </submittedName>
</protein>
<feature type="region of interest" description="Disordered" evidence="1">
    <location>
        <begin position="1"/>
        <end position="22"/>
    </location>
</feature>